<evidence type="ECO:0000256" key="6">
    <source>
        <dbReference type="ARBA" id="ARBA00023034"/>
    </source>
</evidence>
<feature type="domain" description="Conserved oligomeric Golgi complex subunit 3 C-terminal" evidence="11">
    <location>
        <begin position="298"/>
        <end position="663"/>
    </location>
</feature>
<evidence type="ECO:0000256" key="3">
    <source>
        <dbReference type="ARBA" id="ARBA00020976"/>
    </source>
</evidence>
<keyword evidence="4" id="KW-0813">Transport</keyword>
<comment type="caution">
    <text evidence="12">The sequence shown here is derived from an EMBL/GenBank/DDBJ whole genome shotgun (WGS) entry which is preliminary data.</text>
</comment>
<evidence type="ECO:0000256" key="9">
    <source>
        <dbReference type="SAM" id="MobiDB-lite"/>
    </source>
</evidence>
<gene>
    <name evidence="12" type="ORF">B0J12DRAFT_180218</name>
</gene>
<keyword evidence="5" id="KW-0653">Protein transport</keyword>
<keyword evidence="7" id="KW-0472">Membrane</keyword>
<dbReference type="InterPro" id="IPR048685">
    <property type="entry name" value="COG3_C"/>
</dbReference>
<feature type="region of interest" description="Disordered" evidence="9">
    <location>
        <begin position="504"/>
        <end position="532"/>
    </location>
</feature>
<evidence type="ECO:0000313" key="12">
    <source>
        <dbReference type="EMBL" id="KAH7044469.1"/>
    </source>
</evidence>
<dbReference type="Proteomes" id="UP000774617">
    <property type="component" value="Unassembled WGS sequence"/>
</dbReference>
<keyword evidence="6" id="KW-0333">Golgi apparatus</keyword>
<organism evidence="12 13">
    <name type="scientific">Macrophomina phaseolina</name>
    <dbReference type="NCBI Taxonomy" id="35725"/>
    <lineage>
        <taxon>Eukaryota</taxon>
        <taxon>Fungi</taxon>
        <taxon>Dikarya</taxon>
        <taxon>Ascomycota</taxon>
        <taxon>Pezizomycotina</taxon>
        <taxon>Dothideomycetes</taxon>
        <taxon>Dothideomycetes incertae sedis</taxon>
        <taxon>Botryosphaeriales</taxon>
        <taxon>Botryosphaeriaceae</taxon>
        <taxon>Macrophomina</taxon>
    </lineage>
</organism>
<dbReference type="PANTHER" id="PTHR13302">
    <property type="entry name" value="CONSERVED OLIGOMERIC GOLGI COMPLEX COMPONENT 3"/>
    <property type="match status" value="1"/>
</dbReference>
<dbReference type="Pfam" id="PF04136">
    <property type="entry name" value="COG3_N"/>
    <property type="match status" value="1"/>
</dbReference>
<protein>
    <recommendedName>
        <fullName evidence="3">Conserved oligomeric Golgi complex subunit 3</fullName>
    </recommendedName>
    <alternativeName>
        <fullName evidence="8">Component of oligomeric Golgi complex 3</fullName>
    </alternativeName>
</protein>
<comment type="subcellular location">
    <subcellularLocation>
        <location evidence="1">Golgi apparatus membrane</location>
        <topology evidence="1">Peripheral membrane protein</topology>
    </subcellularLocation>
</comment>
<dbReference type="Pfam" id="PF20671">
    <property type="entry name" value="COG3_C"/>
    <property type="match status" value="1"/>
</dbReference>
<feature type="region of interest" description="Disordered" evidence="9">
    <location>
        <begin position="1"/>
        <end position="66"/>
    </location>
</feature>
<name>A0ABQ8G771_9PEZI</name>
<feature type="compositionally biased region" description="Basic and acidic residues" evidence="9">
    <location>
        <begin position="12"/>
        <end position="22"/>
    </location>
</feature>
<evidence type="ECO:0000256" key="2">
    <source>
        <dbReference type="ARBA" id="ARBA00009936"/>
    </source>
</evidence>
<evidence type="ECO:0000256" key="8">
    <source>
        <dbReference type="ARBA" id="ARBA00031339"/>
    </source>
</evidence>
<sequence length="901" mass="101983">MYEDAWISGIVPEHHREPEKPRPATHRRRVSLLKQPNESNQADIDPVEAIPDIVEEPEEDNGPPQATVARRAKSFSDFYDVARAHIKKERELEKQKLRKRSREQLRTELDFVDWYNGISDELLDASHGEYQLYRDQLHLSHRHLDSLLESTSSALDLLSALSDSFKAVAVQTTSFQSQCEGLIEDQKRVTKLAEDISENLQYYTYLEPTTRRLNAPGATNFVRAEGFTEMLVNLDNCIDYMMTHPNHSESATYRSRYRLLLTRALSLIRVHFTNTLREIAADVSKRIGDRQLNDTTMSALLYAKFRVGAAELKELGLEIQKRAVLPADADPEAEPEYQSLMNELYQSYSATRGRLILPLIAKKMAEISLAPSSSKDLVTFARSSISYIRGICFDEYDLWGEWFEGEGGVYDFLEGLMEPFYDYLRPRTIHETQLVKLCELCTLIQNRYMEEEEEDVEPDDTVRLNFASLIHPALEDAQTRLVFLSLSILRDEIEYYKPKPEDLDYPAKNRPASETERTGPVLSGKKNTNGPMMIPAGIEDEDGDSRWAFNAEAAFKDWYPTLRKAIWLLSKIYRLVNVRIPLTKPGYLLTPSPQSTVFDDLAHQIVHQTTLSLFTAATQISARHSPTDSQLFLIKHLLLLKQQIVAFDIEFVSQDVSIDFSNVTSTFYELRERGGLFNPANLVRTLVGGSLLPRVVENMLDAKAELDGRLRAVINDFTSAVADRVTAPLSSAKSKKTGGDGGGGATDAINAVKANAEREVAFLRKKLDEYVDDLRTRETLVVAVVESVVANYESFWDALGEKPSSLKGKARADEVWEPGVFAEWCAGVFKVGQFGLGVQLEQGMVQGRETREMMVRRQGVLVVRNGFIGRKEEVEERYLEACMTGILALKSDFRKKKGALE</sequence>
<evidence type="ECO:0000256" key="4">
    <source>
        <dbReference type="ARBA" id="ARBA00022448"/>
    </source>
</evidence>
<evidence type="ECO:0000313" key="13">
    <source>
        <dbReference type="Proteomes" id="UP000774617"/>
    </source>
</evidence>
<feature type="compositionally biased region" description="Basic and acidic residues" evidence="9">
    <location>
        <begin position="504"/>
        <end position="517"/>
    </location>
</feature>
<dbReference type="EMBL" id="JAGTJR010000020">
    <property type="protein sequence ID" value="KAH7044469.1"/>
    <property type="molecule type" value="Genomic_DNA"/>
</dbReference>
<accession>A0ABQ8G771</accession>
<reference evidence="12 13" key="1">
    <citation type="journal article" date="2021" name="Nat. Commun.">
        <title>Genetic determinants of endophytism in the Arabidopsis root mycobiome.</title>
        <authorList>
            <person name="Mesny F."/>
            <person name="Miyauchi S."/>
            <person name="Thiergart T."/>
            <person name="Pickel B."/>
            <person name="Atanasova L."/>
            <person name="Karlsson M."/>
            <person name="Huettel B."/>
            <person name="Barry K.W."/>
            <person name="Haridas S."/>
            <person name="Chen C."/>
            <person name="Bauer D."/>
            <person name="Andreopoulos W."/>
            <person name="Pangilinan J."/>
            <person name="LaButti K."/>
            <person name="Riley R."/>
            <person name="Lipzen A."/>
            <person name="Clum A."/>
            <person name="Drula E."/>
            <person name="Henrissat B."/>
            <person name="Kohler A."/>
            <person name="Grigoriev I.V."/>
            <person name="Martin F.M."/>
            <person name="Hacquard S."/>
        </authorList>
    </citation>
    <scope>NUCLEOTIDE SEQUENCE [LARGE SCALE GENOMIC DNA]</scope>
    <source>
        <strain evidence="12 13">MPI-SDFR-AT-0080</strain>
    </source>
</reference>
<evidence type="ECO:0000256" key="1">
    <source>
        <dbReference type="ARBA" id="ARBA00004395"/>
    </source>
</evidence>
<proteinExistence type="inferred from homology"/>
<dbReference type="InterPro" id="IPR007265">
    <property type="entry name" value="COG_su3"/>
</dbReference>
<dbReference type="PANTHER" id="PTHR13302:SF8">
    <property type="entry name" value="CONSERVED OLIGOMERIC GOLGI COMPLEX SUBUNIT 3"/>
    <property type="match status" value="1"/>
</dbReference>
<keyword evidence="13" id="KW-1185">Reference proteome</keyword>
<evidence type="ECO:0000259" key="11">
    <source>
        <dbReference type="Pfam" id="PF20671"/>
    </source>
</evidence>
<evidence type="ECO:0000256" key="5">
    <source>
        <dbReference type="ARBA" id="ARBA00022927"/>
    </source>
</evidence>
<feature type="domain" description="Conserved oligomeric Golgi complex subunit 3 N-terminal" evidence="10">
    <location>
        <begin position="133"/>
        <end position="278"/>
    </location>
</feature>
<comment type="similarity">
    <text evidence="2">Belongs to the COG3 family.</text>
</comment>
<dbReference type="InterPro" id="IPR048320">
    <property type="entry name" value="COG3_N"/>
</dbReference>
<evidence type="ECO:0000259" key="10">
    <source>
        <dbReference type="Pfam" id="PF04136"/>
    </source>
</evidence>
<evidence type="ECO:0000256" key="7">
    <source>
        <dbReference type="ARBA" id="ARBA00023136"/>
    </source>
</evidence>